<feature type="region of interest" description="Disordered" evidence="1">
    <location>
        <begin position="357"/>
        <end position="510"/>
    </location>
</feature>
<gene>
    <name evidence="2" type="ORF">CROQUDRAFT_35057</name>
</gene>
<dbReference type="GO" id="GO:0071479">
    <property type="term" value="P:cellular response to ionizing radiation"/>
    <property type="evidence" value="ECO:0007669"/>
    <property type="project" value="TreeGrafter"/>
</dbReference>
<dbReference type="AlphaFoldDB" id="A0A9P6NY46"/>
<keyword evidence="3" id="KW-1185">Reference proteome</keyword>
<dbReference type="InterPro" id="IPR046938">
    <property type="entry name" value="DNA_clamp_sf"/>
</dbReference>
<comment type="caution">
    <text evidence="2">The sequence shown here is derived from an EMBL/GenBank/DDBJ whole genome shotgun (WGS) entry which is preliminary data.</text>
</comment>
<evidence type="ECO:0000313" key="3">
    <source>
        <dbReference type="Proteomes" id="UP000886653"/>
    </source>
</evidence>
<dbReference type="GO" id="GO:0006281">
    <property type="term" value="P:DNA repair"/>
    <property type="evidence" value="ECO:0007669"/>
    <property type="project" value="TreeGrafter"/>
</dbReference>
<evidence type="ECO:0000256" key="1">
    <source>
        <dbReference type="SAM" id="MobiDB-lite"/>
    </source>
</evidence>
<dbReference type="PANTHER" id="PTHR15237:SF0">
    <property type="entry name" value="CELL CYCLE CHECKPOINT CONTROL PROTEIN"/>
    <property type="match status" value="1"/>
</dbReference>
<dbReference type="PANTHER" id="PTHR15237">
    <property type="entry name" value="DNA REPAIR PROTEIN RAD9"/>
    <property type="match status" value="1"/>
</dbReference>
<feature type="compositionally biased region" description="Polar residues" evidence="1">
    <location>
        <begin position="445"/>
        <end position="473"/>
    </location>
</feature>
<feature type="compositionally biased region" description="Acidic residues" evidence="1">
    <location>
        <begin position="482"/>
        <end position="493"/>
    </location>
</feature>
<dbReference type="InterPro" id="IPR007268">
    <property type="entry name" value="Rad9/Ddc1"/>
</dbReference>
<dbReference type="SUPFAM" id="SSF55979">
    <property type="entry name" value="DNA clamp"/>
    <property type="match status" value="1"/>
</dbReference>
<evidence type="ECO:0000313" key="2">
    <source>
        <dbReference type="EMBL" id="KAG0152552.1"/>
    </source>
</evidence>
<dbReference type="Pfam" id="PF04139">
    <property type="entry name" value="Rad9"/>
    <property type="match status" value="1"/>
</dbReference>
<dbReference type="GO" id="GO:0031573">
    <property type="term" value="P:mitotic intra-S DNA damage checkpoint signaling"/>
    <property type="evidence" value="ECO:0007669"/>
    <property type="project" value="TreeGrafter"/>
</dbReference>
<name>A0A9P6NY46_9BASI</name>
<dbReference type="Proteomes" id="UP000886653">
    <property type="component" value="Unassembled WGS sequence"/>
</dbReference>
<dbReference type="GO" id="GO:0000076">
    <property type="term" value="P:DNA replication checkpoint signaling"/>
    <property type="evidence" value="ECO:0007669"/>
    <property type="project" value="TreeGrafter"/>
</dbReference>
<dbReference type="Gene3D" id="3.70.10.10">
    <property type="match status" value="1"/>
</dbReference>
<dbReference type="GO" id="GO:0030896">
    <property type="term" value="C:checkpoint clamp complex"/>
    <property type="evidence" value="ECO:0007669"/>
    <property type="project" value="InterPro"/>
</dbReference>
<reference evidence="2" key="1">
    <citation type="submission" date="2013-11" db="EMBL/GenBank/DDBJ databases">
        <title>Genome sequence of the fusiform rust pathogen reveals effectors for host alternation and coevolution with pine.</title>
        <authorList>
            <consortium name="DOE Joint Genome Institute"/>
            <person name="Smith K."/>
            <person name="Pendleton A."/>
            <person name="Kubisiak T."/>
            <person name="Anderson C."/>
            <person name="Salamov A."/>
            <person name="Aerts A."/>
            <person name="Riley R."/>
            <person name="Clum A."/>
            <person name="Lindquist E."/>
            <person name="Ence D."/>
            <person name="Campbell M."/>
            <person name="Kronenberg Z."/>
            <person name="Feau N."/>
            <person name="Dhillon B."/>
            <person name="Hamelin R."/>
            <person name="Burleigh J."/>
            <person name="Smith J."/>
            <person name="Yandell M."/>
            <person name="Nelson C."/>
            <person name="Grigoriev I."/>
            <person name="Davis J."/>
        </authorList>
    </citation>
    <scope>NUCLEOTIDE SEQUENCE</scope>
    <source>
        <strain evidence="2">G11</strain>
    </source>
</reference>
<sequence>MELSIPSHSLKDFTAVLKCFKSFSDYLHIQPTLSHLKLSAVSPTRSTYALAKYDQSYFDFYRAHQASDIGIIEVAVKPLYKILSQKTFTSSIESCHISINTDQLATDRRTQNGQATVAAGTGILEPSSHNRLKIQLYLSVGIIKSFSLQYSISRALNPIEIRSMNSPNYWICQSTSLKQWIDHFVTNPNLTGTGGRVGLEANEEISFCYHSDGKIVLKTVNLSDDSDQGVIVPRTLDIFAKGARQVSTALTISSYEFEDYNVNFQASAGSQVTNHTPQPTDQQQQMMMLTVSMKEFRSILELGTVLDAPVDAGFSVGGRPFYISIANGDENLTMDFILASTGGEELSALDRLAAPLEPRSVHSSRPNLKPEPLPDSRPSPHKSTGRPTPGAHSPSVAGPSRPARLFRPPEEDEANAARPQDDAELGGDELDLLDPGQWEELEQQAIVQSQARDSQRQLSQQNLPPEPPSQQSIRPMRTGEEVGLDEEALEADEDRLMPSQAYPGREPKVR</sequence>
<dbReference type="OrthoDB" id="60092at2759"/>
<protein>
    <recommendedName>
        <fullName evidence="4">DNA repair protein rad9</fullName>
    </recommendedName>
</protein>
<feature type="compositionally biased region" description="Acidic residues" evidence="1">
    <location>
        <begin position="422"/>
        <end position="442"/>
    </location>
</feature>
<proteinExistence type="predicted"/>
<organism evidence="2 3">
    <name type="scientific">Cronartium quercuum f. sp. fusiforme G11</name>
    <dbReference type="NCBI Taxonomy" id="708437"/>
    <lineage>
        <taxon>Eukaryota</taxon>
        <taxon>Fungi</taxon>
        <taxon>Dikarya</taxon>
        <taxon>Basidiomycota</taxon>
        <taxon>Pucciniomycotina</taxon>
        <taxon>Pucciniomycetes</taxon>
        <taxon>Pucciniales</taxon>
        <taxon>Coleosporiaceae</taxon>
        <taxon>Cronartium</taxon>
    </lineage>
</organism>
<accession>A0A9P6NY46</accession>
<dbReference type="EMBL" id="MU167208">
    <property type="protein sequence ID" value="KAG0152552.1"/>
    <property type="molecule type" value="Genomic_DNA"/>
</dbReference>
<evidence type="ECO:0008006" key="4">
    <source>
        <dbReference type="Google" id="ProtNLM"/>
    </source>
</evidence>